<evidence type="ECO:0000313" key="3">
    <source>
        <dbReference type="Proteomes" id="UP000177622"/>
    </source>
</evidence>
<dbReference type="EMBL" id="LXJU01000022">
    <property type="protein sequence ID" value="OGE49372.1"/>
    <property type="molecule type" value="Genomic_DNA"/>
</dbReference>
<sequence>MGHASCPKCGAATDGAGKSCGSCGATCPV</sequence>
<organism evidence="2 3">
    <name type="scientific">Penicillium arizonense</name>
    <dbReference type="NCBI Taxonomy" id="1835702"/>
    <lineage>
        <taxon>Eukaryota</taxon>
        <taxon>Fungi</taxon>
        <taxon>Dikarya</taxon>
        <taxon>Ascomycota</taxon>
        <taxon>Pezizomycotina</taxon>
        <taxon>Eurotiomycetes</taxon>
        <taxon>Eurotiomycetidae</taxon>
        <taxon>Eurotiales</taxon>
        <taxon>Aspergillaceae</taxon>
        <taxon>Penicillium</taxon>
    </lineage>
</organism>
<evidence type="ECO:0000256" key="1">
    <source>
        <dbReference type="SAM" id="MobiDB-lite"/>
    </source>
</evidence>
<dbReference type="GeneID" id="34580128"/>
<comment type="caution">
    <text evidence="2">The sequence shown here is derived from an EMBL/GenBank/DDBJ whole genome shotgun (WGS) entry which is preliminary data.</text>
</comment>
<reference evidence="2 3" key="1">
    <citation type="journal article" date="2016" name="Sci. Rep.">
        <title>Penicillium arizonense, a new, genome sequenced fungal species, reveals a high chemical diversity in secreted metabolites.</title>
        <authorList>
            <person name="Grijseels S."/>
            <person name="Nielsen J.C."/>
            <person name="Randelovic M."/>
            <person name="Nielsen J."/>
            <person name="Nielsen K.F."/>
            <person name="Workman M."/>
            <person name="Frisvad J.C."/>
        </authorList>
    </citation>
    <scope>NUCLEOTIDE SEQUENCE [LARGE SCALE GENOMIC DNA]</scope>
    <source>
        <strain evidence="2 3">CBS 141311</strain>
    </source>
</reference>
<dbReference type="AlphaFoldDB" id="A0A1F5L863"/>
<gene>
    <name evidence="2" type="ORF">PENARI_c022G06650</name>
</gene>
<evidence type="ECO:0000313" key="2">
    <source>
        <dbReference type="EMBL" id="OGE49372.1"/>
    </source>
</evidence>
<protein>
    <recommendedName>
        <fullName evidence="4">Zinc-ribbon domain-containing protein</fullName>
    </recommendedName>
</protein>
<accession>A0A1F5L863</accession>
<dbReference type="RefSeq" id="XP_022484823.1">
    <property type="nucleotide sequence ID" value="XM_022635394.1"/>
</dbReference>
<proteinExistence type="predicted"/>
<dbReference type="Proteomes" id="UP000177622">
    <property type="component" value="Unassembled WGS sequence"/>
</dbReference>
<feature type="region of interest" description="Disordered" evidence="1">
    <location>
        <begin position="1"/>
        <end position="29"/>
    </location>
</feature>
<keyword evidence="3" id="KW-1185">Reference proteome</keyword>
<name>A0A1F5L863_PENAI</name>
<evidence type="ECO:0008006" key="4">
    <source>
        <dbReference type="Google" id="ProtNLM"/>
    </source>
</evidence>